<protein>
    <submittedName>
        <fullName evidence="2">Uncharacterized protein</fullName>
    </submittedName>
</protein>
<sequence>MSDGAGLERGGPRRARARRAAWRLAGRRRRRCRPSGVGGGLATTSLPR</sequence>
<organism evidence="2 3">
    <name type="scientific">Portunus trituberculatus</name>
    <name type="common">Swimming crab</name>
    <name type="synonym">Neptunus trituberculatus</name>
    <dbReference type="NCBI Taxonomy" id="210409"/>
    <lineage>
        <taxon>Eukaryota</taxon>
        <taxon>Metazoa</taxon>
        <taxon>Ecdysozoa</taxon>
        <taxon>Arthropoda</taxon>
        <taxon>Crustacea</taxon>
        <taxon>Multicrustacea</taxon>
        <taxon>Malacostraca</taxon>
        <taxon>Eumalacostraca</taxon>
        <taxon>Eucarida</taxon>
        <taxon>Decapoda</taxon>
        <taxon>Pleocyemata</taxon>
        <taxon>Brachyura</taxon>
        <taxon>Eubrachyura</taxon>
        <taxon>Portunoidea</taxon>
        <taxon>Portunidae</taxon>
        <taxon>Portuninae</taxon>
        <taxon>Portunus</taxon>
    </lineage>
</organism>
<evidence type="ECO:0000256" key="1">
    <source>
        <dbReference type="SAM" id="MobiDB-lite"/>
    </source>
</evidence>
<proteinExistence type="predicted"/>
<feature type="compositionally biased region" description="Basic residues" evidence="1">
    <location>
        <begin position="12"/>
        <end position="33"/>
    </location>
</feature>
<gene>
    <name evidence="2" type="ORF">E2C01_049139</name>
</gene>
<name>A0A5B7GD20_PORTR</name>
<reference evidence="2 3" key="1">
    <citation type="submission" date="2019-05" db="EMBL/GenBank/DDBJ databases">
        <title>Another draft genome of Portunus trituberculatus and its Hox gene families provides insights of decapod evolution.</title>
        <authorList>
            <person name="Jeong J.-H."/>
            <person name="Song I."/>
            <person name="Kim S."/>
            <person name="Choi T."/>
            <person name="Kim D."/>
            <person name="Ryu S."/>
            <person name="Kim W."/>
        </authorList>
    </citation>
    <scope>NUCLEOTIDE SEQUENCE [LARGE SCALE GENOMIC DNA]</scope>
    <source>
        <tissue evidence="2">Muscle</tissue>
    </source>
</reference>
<accession>A0A5B7GD20</accession>
<evidence type="ECO:0000313" key="3">
    <source>
        <dbReference type="Proteomes" id="UP000324222"/>
    </source>
</evidence>
<keyword evidence="3" id="KW-1185">Reference proteome</keyword>
<feature type="region of interest" description="Disordered" evidence="1">
    <location>
        <begin position="1"/>
        <end position="48"/>
    </location>
</feature>
<dbReference type="AlphaFoldDB" id="A0A5B7GD20"/>
<dbReference type="Proteomes" id="UP000324222">
    <property type="component" value="Unassembled WGS sequence"/>
</dbReference>
<dbReference type="EMBL" id="VSRR010012979">
    <property type="protein sequence ID" value="MPC55207.1"/>
    <property type="molecule type" value="Genomic_DNA"/>
</dbReference>
<evidence type="ECO:0000313" key="2">
    <source>
        <dbReference type="EMBL" id="MPC55207.1"/>
    </source>
</evidence>
<comment type="caution">
    <text evidence="2">The sequence shown here is derived from an EMBL/GenBank/DDBJ whole genome shotgun (WGS) entry which is preliminary data.</text>
</comment>